<evidence type="ECO:0000313" key="1">
    <source>
        <dbReference type="EMBL" id="PIR03331.1"/>
    </source>
</evidence>
<accession>A0A2H0N382</accession>
<dbReference type="AlphaFoldDB" id="A0A2H0N382"/>
<evidence type="ECO:0000313" key="2">
    <source>
        <dbReference type="Proteomes" id="UP000229782"/>
    </source>
</evidence>
<name>A0A2H0N382_9BACT</name>
<comment type="caution">
    <text evidence="1">The sequence shown here is derived from an EMBL/GenBank/DDBJ whole genome shotgun (WGS) entry which is preliminary data.</text>
</comment>
<proteinExistence type="predicted"/>
<dbReference type="Proteomes" id="UP000229782">
    <property type="component" value="Unassembled WGS sequence"/>
</dbReference>
<organism evidence="1 2">
    <name type="scientific">Candidatus Magasanikbacteria bacterium CG11_big_fil_rev_8_21_14_0_20_43_7</name>
    <dbReference type="NCBI Taxonomy" id="1974654"/>
    <lineage>
        <taxon>Bacteria</taxon>
        <taxon>Candidatus Magasanikiibacteriota</taxon>
    </lineage>
</organism>
<sequence>MRALLKLGFFKKNTRRGSHDKYVPSDKYLGNRTNNQPPFIMIPRSRVLHCQNEIVKELRNLGGDDLVKQFEDTL</sequence>
<gene>
    <name evidence="1" type="ORF">COV60_00875</name>
</gene>
<protein>
    <recommendedName>
        <fullName evidence="3">Addiction module toxin, HicA family</fullName>
    </recommendedName>
</protein>
<evidence type="ECO:0008006" key="3">
    <source>
        <dbReference type="Google" id="ProtNLM"/>
    </source>
</evidence>
<reference evidence="1 2" key="1">
    <citation type="submission" date="2017-09" db="EMBL/GenBank/DDBJ databases">
        <title>Depth-based differentiation of microbial function through sediment-hosted aquifers and enrichment of novel symbionts in the deep terrestrial subsurface.</title>
        <authorList>
            <person name="Probst A.J."/>
            <person name="Ladd B."/>
            <person name="Jarett J.K."/>
            <person name="Geller-Mcgrath D.E."/>
            <person name="Sieber C.M."/>
            <person name="Emerson J.B."/>
            <person name="Anantharaman K."/>
            <person name="Thomas B.C."/>
            <person name="Malmstrom R."/>
            <person name="Stieglmeier M."/>
            <person name="Klingl A."/>
            <person name="Woyke T."/>
            <person name="Ryan C.M."/>
            <person name="Banfield J.F."/>
        </authorList>
    </citation>
    <scope>NUCLEOTIDE SEQUENCE [LARGE SCALE GENOMIC DNA]</scope>
    <source>
        <strain evidence="1">CG11_big_fil_rev_8_21_14_0_20_43_7</strain>
    </source>
</reference>
<dbReference type="EMBL" id="PCWM01000018">
    <property type="protein sequence ID" value="PIR03331.1"/>
    <property type="molecule type" value="Genomic_DNA"/>
</dbReference>